<organism evidence="1 2">
    <name type="scientific">Candidatus Methylumidiphilus alinenensis</name>
    <dbReference type="NCBI Taxonomy" id="2202197"/>
    <lineage>
        <taxon>Bacteria</taxon>
        <taxon>Pseudomonadati</taxon>
        <taxon>Pseudomonadota</taxon>
        <taxon>Gammaproteobacteria</taxon>
        <taxon>Methylococcales</taxon>
        <taxon>Candidatus Methylumidiphilus</taxon>
    </lineage>
</organism>
<reference evidence="1 2" key="1">
    <citation type="journal article" date="2018" name="Aquat. Microb. Ecol.">
        <title>Gammaproteobacterial methanotrophs dominate.</title>
        <authorList>
            <person name="Rissanen A.J."/>
            <person name="Saarenheimo J."/>
            <person name="Tiirola M."/>
            <person name="Peura S."/>
            <person name="Aalto S.L."/>
            <person name="Karvinen A."/>
            <person name="Nykanen H."/>
        </authorList>
    </citation>
    <scope>NUCLEOTIDE SEQUENCE [LARGE SCALE GENOMIC DNA]</scope>
    <source>
        <strain evidence="1">AMbin10</strain>
    </source>
</reference>
<proteinExistence type="predicted"/>
<dbReference type="AlphaFoldDB" id="A0A2W4QL65"/>
<accession>A0A2W4QL65</accession>
<protein>
    <submittedName>
        <fullName evidence="1">Uncharacterized protein</fullName>
    </submittedName>
</protein>
<sequence length="31" mass="3626">MSLVNCCCRNHSFNEAISITKRYFTSLLSMR</sequence>
<comment type="caution">
    <text evidence="1">The sequence shown here is derived from an EMBL/GenBank/DDBJ whole genome shotgun (WGS) entry which is preliminary data.</text>
</comment>
<dbReference type="EMBL" id="QJPH01000506">
    <property type="protein sequence ID" value="PZN71886.1"/>
    <property type="molecule type" value="Genomic_DNA"/>
</dbReference>
<gene>
    <name evidence="1" type="ORF">DM484_25400</name>
</gene>
<dbReference type="Proteomes" id="UP000249396">
    <property type="component" value="Unassembled WGS sequence"/>
</dbReference>
<evidence type="ECO:0000313" key="2">
    <source>
        <dbReference type="Proteomes" id="UP000249396"/>
    </source>
</evidence>
<evidence type="ECO:0000313" key="1">
    <source>
        <dbReference type="EMBL" id="PZN71886.1"/>
    </source>
</evidence>
<name>A0A2W4QL65_9GAMM</name>